<dbReference type="GeneID" id="25904127"/>
<dbReference type="PROSITE" id="PS50172">
    <property type="entry name" value="BRCT"/>
    <property type="match status" value="1"/>
</dbReference>
<organism evidence="2 3">
    <name type="scientific">Sphaeroforma arctica JP610</name>
    <dbReference type="NCBI Taxonomy" id="667725"/>
    <lineage>
        <taxon>Eukaryota</taxon>
        <taxon>Ichthyosporea</taxon>
        <taxon>Ichthyophonida</taxon>
        <taxon>Sphaeroforma</taxon>
    </lineage>
</organism>
<dbReference type="GO" id="GO:0000077">
    <property type="term" value="P:DNA damage checkpoint signaling"/>
    <property type="evidence" value="ECO:0007669"/>
    <property type="project" value="TreeGrafter"/>
</dbReference>
<keyword evidence="3" id="KW-1185">Reference proteome</keyword>
<dbReference type="Gene3D" id="3.40.50.10190">
    <property type="entry name" value="BRCT domain"/>
    <property type="match status" value="1"/>
</dbReference>
<evidence type="ECO:0000313" key="2">
    <source>
        <dbReference type="EMBL" id="KNC84167.1"/>
    </source>
</evidence>
<proteinExistence type="predicted"/>
<dbReference type="SMART" id="SM00292">
    <property type="entry name" value="BRCT"/>
    <property type="match status" value="1"/>
</dbReference>
<dbReference type="OrthoDB" id="129353at2759"/>
<dbReference type="EMBL" id="KQ241783">
    <property type="protein sequence ID" value="KNC84167.1"/>
    <property type="molecule type" value="Genomic_DNA"/>
</dbReference>
<dbReference type="GO" id="GO:0045944">
    <property type="term" value="P:positive regulation of transcription by RNA polymerase II"/>
    <property type="evidence" value="ECO:0007669"/>
    <property type="project" value="TreeGrafter"/>
</dbReference>
<dbReference type="PANTHER" id="PTHR15321">
    <property type="entry name" value="TUMOR SUPPRESSOR P53-BINDING PROTEIN 1"/>
    <property type="match status" value="1"/>
</dbReference>
<reference evidence="2 3" key="1">
    <citation type="submission" date="2011-02" db="EMBL/GenBank/DDBJ databases">
        <title>The Genome Sequence of Sphaeroforma arctica JP610.</title>
        <authorList>
            <consortium name="The Broad Institute Genome Sequencing Platform"/>
            <person name="Russ C."/>
            <person name="Cuomo C."/>
            <person name="Young S.K."/>
            <person name="Zeng Q."/>
            <person name="Gargeya S."/>
            <person name="Alvarado L."/>
            <person name="Berlin A."/>
            <person name="Chapman S.B."/>
            <person name="Chen Z."/>
            <person name="Freedman E."/>
            <person name="Gellesch M."/>
            <person name="Goldberg J."/>
            <person name="Griggs A."/>
            <person name="Gujja S."/>
            <person name="Heilman E."/>
            <person name="Heiman D."/>
            <person name="Howarth C."/>
            <person name="Mehta T."/>
            <person name="Neiman D."/>
            <person name="Pearson M."/>
            <person name="Roberts A."/>
            <person name="Saif S."/>
            <person name="Shea T."/>
            <person name="Shenoy N."/>
            <person name="Sisk P."/>
            <person name="Stolte C."/>
            <person name="Sykes S."/>
            <person name="White J."/>
            <person name="Yandava C."/>
            <person name="Burger G."/>
            <person name="Gray M.W."/>
            <person name="Holland P.W.H."/>
            <person name="King N."/>
            <person name="Lang F.B.F."/>
            <person name="Roger A.J."/>
            <person name="Ruiz-Trillo I."/>
            <person name="Haas B."/>
            <person name="Nusbaum C."/>
            <person name="Birren B."/>
        </authorList>
    </citation>
    <scope>NUCLEOTIDE SEQUENCE [LARGE SCALE GENOMIC DNA]</scope>
    <source>
        <strain evidence="2 3">JP610</strain>
    </source>
</reference>
<dbReference type="Pfam" id="PF00533">
    <property type="entry name" value="BRCT"/>
    <property type="match status" value="1"/>
</dbReference>
<dbReference type="GO" id="GO:0042393">
    <property type="term" value="F:histone binding"/>
    <property type="evidence" value="ECO:0007669"/>
    <property type="project" value="TreeGrafter"/>
</dbReference>
<feature type="domain" description="BRCT" evidence="1">
    <location>
        <begin position="31"/>
        <end position="127"/>
    </location>
</feature>
<dbReference type="InterPro" id="IPR001357">
    <property type="entry name" value="BRCT_dom"/>
</dbReference>
<name>A0A0L0G556_9EUKA</name>
<accession>A0A0L0G556</accession>
<evidence type="ECO:0000313" key="3">
    <source>
        <dbReference type="Proteomes" id="UP000054560"/>
    </source>
</evidence>
<dbReference type="InterPro" id="IPR036420">
    <property type="entry name" value="BRCT_dom_sf"/>
</dbReference>
<gene>
    <name evidence="2" type="ORF">SARC_03623</name>
</gene>
<dbReference type="AlphaFoldDB" id="A0A0L0G556"/>
<dbReference type="PANTHER" id="PTHR15321:SF3">
    <property type="entry name" value="TP53-BINDING PROTEIN 1"/>
    <property type="match status" value="1"/>
</dbReference>
<dbReference type="GO" id="GO:0005634">
    <property type="term" value="C:nucleus"/>
    <property type="evidence" value="ECO:0007669"/>
    <property type="project" value="TreeGrafter"/>
</dbReference>
<dbReference type="SUPFAM" id="SSF52113">
    <property type="entry name" value="BRCT domain"/>
    <property type="match status" value="1"/>
</dbReference>
<evidence type="ECO:0000259" key="1">
    <source>
        <dbReference type="PROSITE" id="PS50172"/>
    </source>
</evidence>
<dbReference type="RefSeq" id="XP_014158069.1">
    <property type="nucleotide sequence ID" value="XM_014302594.1"/>
</dbReference>
<dbReference type="Proteomes" id="UP000054560">
    <property type="component" value="Unassembled WGS sequence"/>
</dbReference>
<sequence length="195" mass="21625">MSANSYIATHRCSPSRIHPSRTHTLIPSLTDQEEVFAGVGFVISHPAIAMNKVTAMLIEEHGGTVFRSFSDLTDDCWLNCVYLLAHNPTMSVKYLEAVARNLRCVKFAWIDACLEENYLLSTEGYELPPGHIPDRVMELAPTPSTPIHMRRHRVFENLAVLVGGTKPFKVGCTLSIGHCFAMIGRIDISMIGIKA</sequence>
<dbReference type="InterPro" id="IPR047252">
    <property type="entry name" value="TP53BP1-like"/>
</dbReference>
<protein>
    <recommendedName>
        <fullName evidence="1">BRCT domain-containing protein</fullName>
    </recommendedName>
</protein>